<feature type="transmembrane region" description="Helical" evidence="8">
    <location>
        <begin position="286"/>
        <end position="305"/>
    </location>
</feature>
<reference evidence="9 10" key="1">
    <citation type="journal article" date="2015" name="Nature">
        <title>rRNA introns, odd ribosomes, and small enigmatic genomes across a large radiation of phyla.</title>
        <authorList>
            <person name="Brown C.T."/>
            <person name="Hug L.A."/>
            <person name="Thomas B.C."/>
            <person name="Sharon I."/>
            <person name="Castelle C.J."/>
            <person name="Singh A."/>
            <person name="Wilkins M.J."/>
            <person name="Williams K.H."/>
            <person name="Banfield J.F."/>
        </authorList>
    </citation>
    <scope>NUCLEOTIDE SEQUENCE [LARGE SCALE GENOMIC DNA]</scope>
</reference>
<evidence type="ECO:0000256" key="7">
    <source>
        <dbReference type="ARBA" id="ARBA00023136"/>
    </source>
</evidence>
<feature type="transmembrane region" description="Helical" evidence="8">
    <location>
        <begin position="335"/>
        <end position="352"/>
    </location>
</feature>
<evidence type="ECO:0000313" key="10">
    <source>
        <dbReference type="Proteomes" id="UP000033856"/>
    </source>
</evidence>
<keyword evidence="5 8" id="KW-0812">Transmembrane</keyword>
<keyword evidence="2" id="KW-1003">Cell membrane</keyword>
<feature type="transmembrane region" description="Helical" evidence="8">
    <location>
        <begin position="165"/>
        <end position="184"/>
    </location>
</feature>
<evidence type="ECO:0000256" key="1">
    <source>
        <dbReference type="ARBA" id="ARBA00004651"/>
    </source>
</evidence>
<feature type="transmembrane region" description="Helical" evidence="8">
    <location>
        <begin position="234"/>
        <end position="256"/>
    </location>
</feature>
<dbReference type="EMBL" id="LCCD01000013">
    <property type="protein sequence ID" value="KKS24996.1"/>
    <property type="molecule type" value="Genomic_DNA"/>
</dbReference>
<comment type="caution">
    <text evidence="9">The sequence shown here is derived from an EMBL/GenBank/DDBJ whole genome shotgun (WGS) entry which is preliminary data.</text>
</comment>
<dbReference type="GO" id="GO:0009103">
    <property type="term" value="P:lipopolysaccharide biosynthetic process"/>
    <property type="evidence" value="ECO:0007669"/>
    <property type="project" value="UniProtKB-ARBA"/>
</dbReference>
<accession>A0A0G0ZSL7</accession>
<keyword evidence="7 8" id="KW-0472">Membrane</keyword>
<evidence type="ECO:0000256" key="3">
    <source>
        <dbReference type="ARBA" id="ARBA00022676"/>
    </source>
</evidence>
<feature type="transmembrane region" description="Helical" evidence="8">
    <location>
        <begin position="108"/>
        <end position="128"/>
    </location>
</feature>
<dbReference type="PANTHER" id="PTHR33908">
    <property type="entry name" value="MANNOSYLTRANSFERASE YKCB-RELATED"/>
    <property type="match status" value="1"/>
</dbReference>
<gene>
    <name evidence="9" type="ORF">UU83_C0013G0011</name>
</gene>
<dbReference type="Proteomes" id="UP000033856">
    <property type="component" value="Unassembled WGS sequence"/>
</dbReference>
<keyword evidence="4" id="KW-0808">Transferase</keyword>
<evidence type="ECO:0000256" key="6">
    <source>
        <dbReference type="ARBA" id="ARBA00022989"/>
    </source>
</evidence>
<feature type="transmembrane region" description="Helical" evidence="8">
    <location>
        <begin position="140"/>
        <end position="158"/>
    </location>
</feature>
<dbReference type="InterPro" id="IPR050297">
    <property type="entry name" value="LipidA_mod_glycosyltrf_83"/>
</dbReference>
<protein>
    <recommendedName>
        <fullName evidence="11">Glycosyltransferase RgtA/B/C/D-like domain-containing protein</fullName>
    </recommendedName>
</protein>
<feature type="transmembrane region" description="Helical" evidence="8">
    <location>
        <begin position="364"/>
        <end position="387"/>
    </location>
</feature>
<feature type="transmembrane region" description="Helical" evidence="8">
    <location>
        <begin position="310"/>
        <end position="329"/>
    </location>
</feature>
<keyword evidence="6 8" id="KW-1133">Transmembrane helix</keyword>
<evidence type="ECO:0008006" key="11">
    <source>
        <dbReference type="Google" id="ProtNLM"/>
    </source>
</evidence>
<dbReference type="PANTHER" id="PTHR33908:SF11">
    <property type="entry name" value="MEMBRANE PROTEIN"/>
    <property type="match status" value="1"/>
</dbReference>
<organism evidence="9 10">
    <name type="scientific">Candidatus Jorgensenbacteria bacterium GW2011_GWF2_41_8</name>
    <dbReference type="NCBI Taxonomy" id="1618667"/>
    <lineage>
        <taxon>Bacteria</taxon>
        <taxon>Candidatus Joergenseniibacteriota</taxon>
    </lineage>
</organism>
<evidence type="ECO:0000313" key="9">
    <source>
        <dbReference type="EMBL" id="KKS24996.1"/>
    </source>
</evidence>
<feature type="transmembrane region" description="Helical" evidence="8">
    <location>
        <begin position="74"/>
        <end position="96"/>
    </location>
</feature>
<sequence length="554" mass="63749">MFKISPQKWLIFILALAFLIRIAGVSYGLPLWLIGDEPPFVAAALKMLELKTVLPVLHQNEFQPTLYFPPYLSYIYLIPFSLLLSLKYLFFSGSLLEFKNYIVSDLSYFFIIARIINVILGTLTVWLVYKISKNIFKTELLALLSATLLAFSALHIYLSFVARDWLPAVFLFALVMFFITQPDMSFKKRYLFGTVISGVAFGISPIAAFSMLFMLYWYLCHEKYSIFDAFKEKILYICLLTFLVLAAISIVVYPYGFHLASGNSIKEGKSIYGFLVNASQFFKPQLYSEPILTIFAAVGFIFGYIKARNFFWTALIYIFSYVSVFYLVFHYEQRFTIYLFPIVAILAGYGLYSATQLIQRKTFVAGFILLLLMTQLAVSLRLDWLALKNDSRIQARKWAESNLQTNTKIMVYADMTRFASTKKAIAEQQALDPASLRQIDYAEMNFAESPHGYTNFHVLNLYSVNNDDFYKNIMNYARINNYKYLFLDSTYPPGDNARTNQLKVLTKNSVLVKSFGDMQKEYDLRDGNFGNPLGLFKLESLGPRIEIYQLNSTP</sequence>
<feature type="transmembrane region" description="Helical" evidence="8">
    <location>
        <begin position="190"/>
        <end position="213"/>
    </location>
</feature>
<evidence type="ECO:0000256" key="4">
    <source>
        <dbReference type="ARBA" id="ARBA00022679"/>
    </source>
</evidence>
<evidence type="ECO:0000256" key="8">
    <source>
        <dbReference type="SAM" id="Phobius"/>
    </source>
</evidence>
<keyword evidence="3" id="KW-0328">Glycosyltransferase</keyword>
<proteinExistence type="predicted"/>
<dbReference type="GO" id="GO:0005886">
    <property type="term" value="C:plasma membrane"/>
    <property type="evidence" value="ECO:0007669"/>
    <property type="project" value="UniProtKB-SubCell"/>
</dbReference>
<dbReference type="GO" id="GO:0016763">
    <property type="term" value="F:pentosyltransferase activity"/>
    <property type="evidence" value="ECO:0007669"/>
    <property type="project" value="TreeGrafter"/>
</dbReference>
<comment type="subcellular location">
    <subcellularLocation>
        <location evidence="1">Cell membrane</location>
        <topology evidence="1">Multi-pass membrane protein</topology>
    </subcellularLocation>
</comment>
<dbReference type="AlphaFoldDB" id="A0A0G0ZSL7"/>
<evidence type="ECO:0000256" key="2">
    <source>
        <dbReference type="ARBA" id="ARBA00022475"/>
    </source>
</evidence>
<evidence type="ECO:0000256" key="5">
    <source>
        <dbReference type="ARBA" id="ARBA00022692"/>
    </source>
</evidence>
<name>A0A0G0ZSL7_9BACT</name>